<dbReference type="Proteomes" id="UP001597511">
    <property type="component" value="Unassembled WGS sequence"/>
</dbReference>
<gene>
    <name evidence="2" type="ORF">ACFS6H_00590</name>
</gene>
<feature type="compositionally biased region" description="Gly residues" evidence="1">
    <location>
        <begin position="276"/>
        <end position="294"/>
    </location>
</feature>
<feature type="region of interest" description="Disordered" evidence="1">
    <location>
        <begin position="259"/>
        <end position="294"/>
    </location>
</feature>
<proteinExistence type="predicted"/>
<name>A0ABW6A0T5_9BACT</name>
<reference evidence="3" key="1">
    <citation type="journal article" date="2019" name="Int. J. Syst. Evol. Microbiol.">
        <title>The Global Catalogue of Microorganisms (GCM) 10K type strain sequencing project: providing services to taxonomists for standard genome sequencing and annotation.</title>
        <authorList>
            <consortium name="The Broad Institute Genomics Platform"/>
            <consortium name="The Broad Institute Genome Sequencing Center for Infectious Disease"/>
            <person name="Wu L."/>
            <person name="Ma J."/>
        </authorList>
    </citation>
    <scope>NUCLEOTIDE SEQUENCE [LARGE SCALE GENOMIC DNA]</scope>
    <source>
        <strain evidence="3">KCTC 23299</strain>
    </source>
</reference>
<protein>
    <recommendedName>
        <fullName evidence="4">DUF4329 domain-containing protein</fullName>
    </recommendedName>
</protein>
<organism evidence="2 3">
    <name type="scientific">Terrimonas rubra</name>
    <dbReference type="NCBI Taxonomy" id="1035890"/>
    <lineage>
        <taxon>Bacteria</taxon>
        <taxon>Pseudomonadati</taxon>
        <taxon>Bacteroidota</taxon>
        <taxon>Chitinophagia</taxon>
        <taxon>Chitinophagales</taxon>
        <taxon>Chitinophagaceae</taxon>
        <taxon>Terrimonas</taxon>
    </lineage>
</organism>
<sequence length="523" mass="56673">MNCHYTKSLPGFTALLCVLWALLFQTCKKTDKDVTAEDELITTAPHALTGKNNKQVAKVFKELSQRGLNEGAFARYGKLLWDKSIVLPYSSIQSPAYNTRVDSGVDAVVIVPIVPGNAQEVTAYLQAWIGDMVSLAIYTKDHYTGLAFGNTVNNGIGEAEKLALQFMRLNKHVFNYTDFKITDKRLFTGNIPNDTAKAGMMIKLREPGNNITGRLRYVELCVDIIRTNCTTPTAPQCKPTCDNCPGYCQTTERVCTGWWEDDSPGGGEGPSLPNPGEGGGTNPPGPGNPCGGGRIIGARLPPCGGGGGGTGGGSGGGGWIPIVPDENQWSGNTPDSALIKASLAINKLADSIYKQLSVPNNWEYMFPIFGKNENITTGMVRTDQQENSVTPKNMVKPGWQTIGMWHGHQGNGAETARMPHSHADIDYLRRHAATKNFISFVDCGNKRFALIITDVVKAKQFFVNNNELQIYSNYKLPSGPQSGTIQHLRSLCVTNAIGSITNNGIGFYSADGPNFDNFILLNP</sequence>
<dbReference type="RefSeq" id="WP_386093847.1">
    <property type="nucleotide sequence ID" value="NZ_JBHUOZ010000001.1"/>
</dbReference>
<evidence type="ECO:0008006" key="4">
    <source>
        <dbReference type="Google" id="ProtNLM"/>
    </source>
</evidence>
<dbReference type="EMBL" id="JBHUOZ010000001">
    <property type="protein sequence ID" value="MFD2918181.1"/>
    <property type="molecule type" value="Genomic_DNA"/>
</dbReference>
<comment type="caution">
    <text evidence="2">The sequence shown here is derived from an EMBL/GenBank/DDBJ whole genome shotgun (WGS) entry which is preliminary data.</text>
</comment>
<evidence type="ECO:0000313" key="3">
    <source>
        <dbReference type="Proteomes" id="UP001597511"/>
    </source>
</evidence>
<evidence type="ECO:0000313" key="2">
    <source>
        <dbReference type="EMBL" id="MFD2918181.1"/>
    </source>
</evidence>
<accession>A0ABW6A0T5</accession>
<evidence type="ECO:0000256" key="1">
    <source>
        <dbReference type="SAM" id="MobiDB-lite"/>
    </source>
</evidence>
<keyword evidence="3" id="KW-1185">Reference proteome</keyword>